<feature type="region of interest" description="Disordered" evidence="1">
    <location>
        <begin position="1"/>
        <end position="62"/>
    </location>
</feature>
<organism evidence="2">
    <name type="scientific">bioreactor metagenome</name>
    <dbReference type="NCBI Taxonomy" id="1076179"/>
    <lineage>
        <taxon>unclassified sequences</taxon>
        <taxon>metagenomes</taxon>
        <taxon>ecological metagenomes</taxon>
    </lineage>
</organism>
<reference evidence="2" key="1">
    <citation type="submission" date="2019-08" db="EMBL/GenBank/DDBJ databases">
        <authorList>
            <person name="Kucharzyk K."/>
            <person name="Murdoch R.W."/>
            <person name="Higgins S."/>
            <person name="Loffler F."/>
        </authorList>
    </citation>
    <scope>NUCLEOTIDE SEQUENCE</scope>
</reference>
<comment type="caution">
    <text evidence="2">The sequence shown here is derived from an EMBL/GenBank/DDBJ whole genome shotgun (WGS) entry which is preliminary data.</text>
</comment>
<dbReference type="EMBL" id="VSSQ01016680">
    <property type="protein sequence ID" value="MPM58275.1"/>
    <property type="molecule type" value="Genomic_DNA"/>
</dbReference>
<gene>
    <name evidence="2" type="ORF">SDC9_105106</name>
</gene>
<evidence type="ECO:0000256" key="1">
    <source>
        <dbReference type="SAM" id="MobiDB-lite"/>
    </source>
</evidence>
<name>A0A645AYF4_9ZZZZ</name>
<evidence type="ECO:0000313" key="2">
    <source>
        <dbReference type="EMBL" id="MPM58275.1"/>
    </source>
</evidence>
<proteinExistence type="predicted"/>
<protein>
    <submittedName>
        <fullName evidence="2">Uncharacterized protein</fullName>
    </submittedName>
</protein>
<accession>A0A645AYF4</accession>
<dbReference type="AlphaFoldDB" id="A0A645AYF4"/>
<feature type="compositionally biased region" description="Basic and acidic residues" evidence="1">
    <location>
        <begin position="21"/>
        <end position="58"/>
    </location>
</feature>
<sequence length="403" mass="44486">MDHRIQAVVRQRPVHQNGQRIDPRCQKVREKRAHDVEREIEDSQHDAEKDGQRPDPVGDHPINPLASDALFGLAALYHRILAHPLNKVVPHVGQGRVAVHTALRLHLGDAVLDQFQLILIQFQPRRKVRVAFDQLRGGKSDGDAGGLGMVFDLMGHRVDAAVDGAGRTKILDGGKRPALSSLHRGLYKLPNALVLHGGDGHHRDAQRLGHARNVDGSAVFPHLVHHVQRQHHGNLRLHQLQSQIQIPLNVGRVHDVDDAVRPLVEDEVPCDNFLRCVGPDGVNARQIHHRAVLFPSDDAGFSVHRHTGKVAHVLIGAGELVKKRGLSTVLVSRQRKNHGRTSTSMFRASSFRRDRAYPRTCNSKGSPSGAILSIRTAVFGIRPISNRRQRSAPCPPTAVMTAS</sequence>